<dbReference type="EMBL" id="KV417630">
    <property type="protein sequence ID" value="KZP13632.1"/>
    <property type="molecule type" value="Genomic_DNA"/>
</dbReference>
<feature type="compositionally biased region" description="Basic and acidic residues" evidence="1">
    <location>
        <begin position="69"/>
        <end position="78"/>
    </location>
</feature>
<evidence type="ECO:0000256" key="1">
    <source>
        <dbReference type="SAM" id="MobiDB-lite"/>
    </source>
</evidence>
<keyword evidence="3" id="KW-1185">Reference proteome</keyword>
<accession>A0A166CGJ1</accession>
<sequence length="141" mass="16180">MPDPFNSCDGSCRAFPARVEVIDSTLNDIAGSQYNIKTRDITYNIYNFYLPDQSRSNGCDEESVVPNPRQERASRGDDSSASTVMSDWTSDFETDANADAEAFSCFTYTQPRRHIAVLNQGRRLWRRTLKIFNTARFYFFT</sequence>
<protein>
    <submittedName>
        <fullName evidence="2">Uncharacterized protein</fullName>
    </submittedName>
</protein>
<proteinExistence type="predicted"/>
<reference evidence="2 3" key="1">
    <citation type="journal article" date="2016" name="Mol. Biol. Evol.">
        <title>Comparative Genomics of Early-Diverging Mushroom-Forming Fungi Provides Insights into the Origins of Lignocellulose Decay Capabilities.</title>
        <authorList>
            <person name="Nagy L.G."/>
            <person name="Riley R."/>
            <person name="Tritt A."/>
            <person name="Adam C."/>
            <person name="Daum C."/>
            <person name="Floudas D."/>
            <person name="Sun H."/>
            <person name="Yadav J.S."/>
            <person name="Pangilinan J."/>
            <person name="Larsson K.H."/>
            <person name="Matsuura K."/>
            <person name="Barry K."/>
            <person name="Labutti K."/>
            <person name="Kuo R."/>
            <person name="Ohm R.A."/>
            <person name="Bhattacharya S.S."/>
            <person name="Shirouzu T."/>
            <person name="Yoshinaga Y."/>
            <person name="Martin F.M."/>
            <person name="Grigoriev I.V."/>
            <person name="Hibbett D.S."/>
        </authorList>
    </citation>
    <scope>NUCLEOTIDE SEQUENCE [LARGE SCALE GENOMIC DNA]</scope>
    <source>
        <strain evidence="2 3">CBS 109695</strain>
    </source>
</reference>
<feature type="region of interest" description="Disordered" evidence="1">
    <location>
        <begin position="52"/>
        <end position="84"/>
    </location>
</feature>
<evidence type="ECO:0000313" key="3">
    <source>
        <dbReference type="Proteomes" id="UP000076532"/>
    </source>
</evidence>
<dbReference type="Proteomes" id="UP000076532">
    <property type="component" value="Unassembled WGS sequence"/>
</dbReference>
<name>A0A166CGJ1_9AGAM</name>
<organism evidence="2 3">
    <name type="scientific">Athelia psychrophila</name>
    <dbReference type="NCBI Taxonomy" id="1759441"/>
    <lineage>
        <taxon>Eukaryota</taxon>
        <taxon>Fungi</taxon>
        <taxon>Dikarya</taxon>
        <taxon>Basidiomycota</taxon>
        <taxon>Agaricomycotina</taxon>
        <taxon>Agaricomycetes</taxon>
        <taxon>Agaricomycetidae</taxon>
        <taxon>Atheliales</taxon>
        <taxon>Atheliaceae</taxon>
        <taxon>Athelia</taxon>
    </lineage>
</organism>
<dbReference type="AlphaFoldDB" id="A0A166CGJ1"/>
<evidence type="ECO:0000313" key="2">
    <source>
        <dbReference type="EMBL" id="KZP13632.1"/>
    </source>
</evidence>
<gene>
    <name evidence="2" type="ORF">FIBSPDRAFT_936248</name>
</gene>